<dbReference type="Proteomes" id="UP000694571">
    <property type="component" value="Unplaced"/>
</dbReference>
<dbReference type="Pfam" id="PF16854">
    <property type="entry name" value="VPS53_C"/>
    <property type="match status" value="1"/>
</dbReference>
<dbReference type="Pfam" id="PF04100">
    <property type="entry name" value="Vps53_N"/>
    <property type="match status" value="1"/>
</dbReference>
<dbReference type="GO" id="GO:0007041">
    <property type="term" value="P:lysosomal transport"/>
    <property type="evidence" value="ECO:0007669"/>
    <property type="project" value="UniProtKB-ARBA"/>
</dbReference>
<dbReference type="InterPro" id="IPR039766">
    <property type="entry name" value="Vps53"/>
</dbReference>
<evidence type="ECO:0000256" key="5">
    <source>
        <dbReference type="ARBA" id="ARBA00014103"/>
    </source>
</evidence>
<evidence type="ECO:0000256" key="1">
    <source>
        <dbReference type="ARBA" id="ARBA00004150"/>
    </source>
</evidence>
<dbReference type="GO" id="GO:0055037">
    <property type="term" value="C:recycling endosome"/>
    <property type="evidence" value="ECO:0007669"/>
    <property type="project" value="UniProtKB-SubCell"/>
</dbReference>
<evidence type="ECO:0000256" key="15">
    <source>
        <dbReference type="SAM" id="MobiDB-lite"/>
    </source>
</evidence>
<comment type="similarity">
    <text evidence="4">Belongs to the VPS53 family.</text>
</comment>
<dbReference type="GO" id="GO:0000938">
    <property type="term" value="C:GARP complex"/>
    <property type="evidence" value="ECO:0007669"/>
    <property type="project" value="InterPro"/>
</dbReference>
<keyword evidence="6" id="KW-0813">Transport</keyword>
<dbReference type="Gene3D" id="1.10.357.110">
    <property type="entry name" value="Vacuolar protein sorting-associated protein 53, C-terminus"/>
    <property type="match status" value="1"/>
</dbReference>
<dbReference type="Proteomes" id="UP000694723">
    <property type="component" value="Unplaced"/>
</dbReference>
<evidence type="ECO:0000256" key="10">
    <source>
        <dbReference type="ARBA" id="ARBA00023054"/>
    </source>
</evidence>
<feature type="coiled-coil region" evidence="14">
    <location>
        <begin position="97"/>
        <end position="138"/>
    </location>
</feature>
<accession>A0A8D1VVN0</accession>
<dbReference type="FunFam" id="1.10.357.110:FF:000001">
    <property type="entry name" value="vacuolar protein sorting-associated protein 53 homolog"/>
    <property type="match status" value="1"/>
</dbReference>
<dbReference type="AlphaFoldDB" id="A0A8D1VVN0"/>
<dbReference type="GO" id="GO:0010008">
    <property type="term" value="C:endosome membrane"/>
    <property type="evidence" value="ECO:0007669"/>
    <property type="project" value="UniProtKB-SubCell"/>
</dbReference>
<evidence type="ECO:0000256" key="9">
    <source>
        <dbReference type="ARBA" id="ARBA00023034"/>
    </source>
</evidence>
<feature type="domain" description="Vps53 C-terminal" evidence="17">
    <location>
        <begin position="691"/>
        <end position="775"/>
    </location>
</feature>
<evidence type="ECO:0000256" key="13">
    <source>
        <dbReference type="ARBA" id="ARBA00063964"/>
    </source>
</evidence>
<comment type="subunit">
    <text evidence="13">Component of the Golgi-associated retrograde protein (GARP) complex, also called VFT (VPS fifty-three) complex, composed of VPS51, VPS52, VPS53 and VPS54. Component of the endosome-associated retrograde protein (EARP) complex, composed of VPS51, VPS52, VPS53 and VPS50/Syndetin. EIPR1 interacts with both EARP and GARP complexes and mediates the recruitment of the GARP complex to the trans-Golgi network. Interacts with VPS50 in an EIPR1-independent manner.</text>
</comment>
<evidence type="ECO:0000256" key="11">
    <source>
        <dbReference type="ARBA" id="ARBA00023136"/>
    </source>
</evidence>
<proteinExistence type="inferred from homology"/>
<comment type="subcellular location">
    <subcellularLocation>
        <location evidence="3">Endosome membrane</location>
        <topology evidence="3">Peripheral membrane protein</topology>
    </subcellularLocation>
    <subcellularLocation>
        <location evidence="1">Golgi apparatus</location>
        <location evidence="1">trans-Golgi network membrane</location>
        <topology evidence="1">Peripheral membrane protein</topology>
    </subcellularLocation>
    <subcellularLocation>
        <location evidence="2">Recycling endosome</location>
    </subcellularLocation>
</comment>
<feature type="domain" description="Vps53 N-terminal" evidence="16">
    <location>
        <begin position="41"/>
        <end position="448"/>
    </location>
</feature>
<name>A0A8D1VVN0_PIG</name>
<evidence type="ECO:0000313" key="18">
    <source>
        <dbReference type="Ensembl" id="ENSSSCP00060029758.1"/>
    </source>
</evidence>
<evidence type="ECO:0000256" key="7">
    <source>
        <dbReference type="ARBA" id="ARBA00022753"/>
    </source>
</evidence>
<evidence type="ECO:0000259" key="17">
    <source>
        <dbReference type="Pfam" id="PF16854"/>
    </source>
</evidence>
<evidence type="ECO:0000256" key="8">
    <source>
        <dbReference type="ARBA" id="ARBA00022927"/>
    </source>
</evidence>
<sequence length="829" mass="94066">MMEEEELEFVEELEAVLQLTPDVQLAIEQVFPSQDPLDRADFNAVEYINTLFPTEQSLANIDEVVNKIRLKIRRLDDNIRTVVRGQTNVGQDGRQALEEAQKAIQQLFGKIKDIKDKAEKSEQMVKEITRDIKQLDHAKRHLTTSITTLNHLHMLAGGVDSLEAMTRRRQYGEVANLLQGVMNVLEHFHRYMGIPQIRQLSERVKAAQTELGQQILADFEEAFPSQGTKRPGGPSNVLRDACLVANILDPRIKQEIIKKFIKQHLSEYLVLFQENQDVAWLDKIDRRYAWIKRQLVDYEEKYGRMFPREWYMAERIAVEFCHITRTELAKIMRTRAKEIEVKLLLFAIQRTTNFEGFLAKRFSGCTLTDGTLKPESPPASTNPFLEDEAAPEMEELAMEKGDSEQKPKAPDNPFHGIVSKCFEPHLYVYIESQDKNLGELIDRFVADFKAQGPPKPSMDEGGAVLPSCADLFVYYKKCMVQCSQLSTGEPMIALTTIFQKYLQEYAWKILSGNLPKTTSSSGGLTISSLLKEKEGSEVAKFTLEELCLICSILSTAEYCLATTQQLEEKLKEKVDVSLIERINLSGEMDTFSTVISSSIQLLVQDLDAACDPALTAMSKMQWQNVEHVGDQSPYVTSVILHIKQNVPIIRDNLASTRKYFTQFCIKFANSFIPKFITHLFKCKPISMVGAEQLLLDTHSLKMVLLDLPSIGSQVVRKAPASYTKIVVKGMTRAEMILKVVMAPHEPLVVFVDNYIKLLTDCNTETFQKILDMKGLKRSEQSSTLELFRQRLPTPPSGPEGSSSLSLLAPTPEQESSRIRKLEKLIKKRL</sequence>
<dbReference type="GO" id="GO:0042147">
    <property type="term" value="P:retrograde transport, endosome to Golgi"/>
    <property type="evidence" value="ECO:0007669"/>
    <property type="project" value="InterPro"/>
</dbReference>
<dbReference type="Ensembl" id="ENSSSCT00060069151.1">
    <property type="protein sequence ID" value="ENSSSCP00060029758.1"/>
    <property type="gene ID" value="ENSSSCG00060050806.1"/>
</dbReference>
<feature type="region of interest" description="Disordered" evidence="15">
    <location>
        <begin position="789"/>
        <end position="817"/>
    </location>
</feature>
<dbReference type="Gene3D" id="1.10.287.950">
    <property type="entry name" value="Methyl-accepting chemotaxis protein"/>
    <property type="match status" value="1"/>
</dbReference>
<keyword evidence="11" id="KW-0472">Membrane</keyword>
<evidence type="ECO:0000256" key="2">
    <source>
        <dbReference type="ARBA" id="ARBA00004172"/>
    </source>
</evidence>
<keyword evidence="10 14" id="KW-0175">Coiled coil</keyword>
<evidence type="ECO:0000259" key="16">
    <source>
        <dbReference type="Pfam" id="PF04100"/>
    </source>
</evidence>
<keyword evidence="7" id="KW-0967">Endosome</keyword>
<evidence type="ECO:0000313" key="19">
    <source>
        <dbReference type="Proteomes" id="UP000694723"/>
    </source>
</evidence>
<dbReference type="GO" id="GO:0015031">
    <property type="term" value="P:protein transport"/>
    <property type="evidence" value="ECO:0007669"/>
    <property type="project" value="UniProtKB-KW"/>
</dbReference>
<keyword evidence="9" id="KW-0333">Golgi apparatus</keyword>
<keyword evidence="8" id="KW-0653">Protein transport</keyword>
<dbReference type="GO" id="GO:0005829">
    <property type="term" value="C:cytosol"/>
    <property type="evidence" value="ECO:0007669"/>
    <property type="project" value="GOC"/>
</dbReference>
<evidence type="ECO:0000256" key="12">
    <source>
        <dbReference type="ARBA" id="ARBA00056304"/>
    </source>
</evidence>
<dbReference type="InterPro" id="IPR038260">
    <property type="entry name" value="Vps53_C_sf"/>
</dbReference>
<organism evidence="18 19">
    <name type="scientific">Sus scrofa</name>
    <name type="common">Pig</name>
    <dbReference type="NCBI Taxonomy" id="9823"/>
    <lineage>
        <taxon>Eukaryota</taxon>
        <taxon>Metazoa</taxon>
        <taxon>Chordata</taxon>
        <taxon>Craniata</taxon>
        <taxon>Vertebrata</taxon>
        <taxon>Euteleostomi</taxon>
        <taxon>Mammalia</taxon>
        <taxon>Eutheria</taxon>
        <taxon>Laurasiatheria</taxon>
        <taxon>Artiodactyla</taxon>
        <taxon>Suina</taxon>
        <taxon>Suidae</taxon>
        <taxon>Sus</taxon>
    </lineage>
</organism>
<evidence type="ECO:0000256" key="3">
    <source>
        <dbReference type="ARBA" id="ARBA00004481"/>
    </source>
</evidence>
<dbReference type="InterPro" id="IPR007234">
    <property type="entry name" value="Vps53_N"/>
</dbReference>
<evidence type="ECO:0000256" key="14">
    <source>
        <dbReference type="SAM" id="Coils"/>
    </source>
</evidence>
<dbReference type="PANTHER" id="PTHR12820">
    <property type="entry name" value="VACUOLAR SORTING PROTEIN 53"/>
    <property type="match status" value="1"/>
</dbReference>
<protein>
    <recommendedName>
        <fullName evidence="5">Vacuolar protein sorting-associated protein 53 homolog</fullName>
    </recommendedName>
</protein>
<dbReference type="PANTHER" id="PTHR12820:SF0">
    <property type="entry name" value="VACUOLAR PROTEIN SORTING-ASSOCIATED PROTEIN 53 HOMOLOG"/>
    <property type="match status" value="1"/>
</dbReference>
<reference evidence="18" key="1">
    <citation type="submission" date="2025-05" db="UniProtKB">
        <authorList>
            <consortium name="Ensembl"/>
        </authorList>
    </citation>
    <scope>IDENTIFICATION</scope>
</reference>
<dbReference type="Ensembl" id="ENSSSCT00050023602.1">
    <property type="protein sequence ID" value="ENSSSCP00050009944.1"/>
    <property type="gene ID" value="ENSSSCG00050017326.1"/>
</dbReference>
<evidence type="ECO:0000256" key="6">
    <source>
        <dbReference type="ARBA" id="ARBA00022448"/>
    </source>
</evidence>
<comment type="function">
    <text evidence="12">Acts as a component of the GARP complex that is involved in retrograde transport from early and late endosomes to the trans-Golgi network (TGN). The GARP complex is required for the maintenance of the cycling of mannose 6-phosphate receptors between the TGN and endosomes, this cycling is necessary for proper lysosomal sorting of acid hydrolases such as CTSD. Acts as a component of the EARP complex that is involved in endocytic recycling. The EARP complex associates with Rab4-positive endosomes and promotes recycling of internalized transferrin receptor (TFRC) to the plasma membrane.</text>
</comment>
<dbReference type="InterPro" id="IPR031745">
    <property type="entry name" value="Vps53_C"/>
</dbReference>
<evidence type="ECO:0000256" key="4">
    <source>
        <dbReference type="ARBA" id="ARBA00008628"/>
    </source>
</evidence>
<feature type="compositionally biased region" description="Low complexity" evidence="15">
    <location>
        <begin position="798"/>
        <end position="809"/>
    </location>
</feature>